<name>K0R7Y1_THAOC</name>
<feature type="compositionally biased region" description="Basic residues" evidence="1">
    <location>
        <begin position="185"/>
        <end position="202"/>
    </location>
</feature>
<keyword evidence="3" id="KW-1185">Reference proteome</keyword>
<evidence type="ECO:0000313" key="2">
    <source>
        <dbReference type="EMBL" id="EJK48164.1"/>
    </source>
</evidence>
<comment type="caution">
    <text evidence="2">The sequence shown here is derived from an EMBL/GenBank/DDBJ whole genome shotgun (WGS) entry which is preliminary data.</text>
</comment>
<proteinExistence type="predicted"/>
<reference evidence="2 3" key="1">
    <citation type="journal article" date="2012" name="Genome Biol.">
        <title>Genome and low-iron response of an oceanic diatom adapted to chronic iron limitation.</title>
        <authorList>
            <person name="Lommer M."/>
            <person name="Specht M."/>
            <person name="Roy A.S."/>
            <person name="Kraemer L."/>
            <person name="Andreson R."/>
            <person name="Gutowska M.A."/>
            <person name="Wolf J."/>
            <person name="Bergner S.V."/>
            <person name="Schilhabel M.B."/>
            <person name="Klostermeier U.C."/>
            <person name="Beiko R.G."/>
            <person name="Rosenstiel P."/>
            <person name="Hippler M."/>
            <person name="Laroche J."/>
        </authorList>
    </citation>
    <scope>NUCLEOTIDE SEQUENCE [LARGE SCALE GENOMIC DNA]</scope>
    <source>
        <strain evidence="2 3">CCMP1005</strain>
    </source>
</reference>
<feature type="compositionally biased region" description="Basic residues" evidence="1">
    <location>
        <begin position="264"/>
        <end position="274"/>
    </location>
</feature>
<dbReference type="Proteomes" id="UP000266841">
    <property type="component" value="Unassembled WGS sequence"/>
</dbReference>
<dbReference type="EMBL" id="AGNL01046199">
    <property type="protein sequence ID" value="EJK48164.1"/>
    <property type="molecule type" value="Genomic_DNA"/>
</dbReference>
<feature type="region of interest" description="Disordered" evidence="1">
    <location>
        <begin position="185"/>
        <end position="208"/>
    </location>
</feature>
<protein>
    <submittedName>
        <fullName evidence="2">Uncharacterized protein</fullName>
    </submittedName>
</protein>
<gene>
    <name evidence="2" type="ORF">THAOC_33063</name>
</gene>
<organism evidence="2 3">
    <name type="scientific">Thalassiosira oceanica</name>
    <name type="common">Marine diatom</name>
    <dbReference type="NCBI Taxonomy" id="159749"/>
    <lineage>
        <taxon>Eukaryota</taxon>
        <taxon>Sar</taxon>
        <taxon>Stramenopiles</taxon>
        <taxon>Ochrophyta</taxon>
        <taxon>Bacillariophyta</taxon>
        <taxon>Coscinodiscophyceae</taxon>
        <taxon>Thalassiosirophycidae</taxon>
        <taxon>Thalassiosirales</taxon>
        <taxon>Thalassiosiraceae</taxon>
        <taxon>Thalassiosira</taxon>
    </lineage>
</organism>
<accession>K0R7Y1</accession>
<sequence>MSVTSSPPPAGVPSIYECKLLLRHLIREDRDGQFFFESPGADESLGSIEDELFGGSCSPNDFVRNTRGLLKAAATAELVPRRREASRLLRLFETKLPLISSAEEKAKHADMRLGVANTYYEKSTERSAREVFTGESNISWEVDILFERFTFAGTAYSASGQPLPDQSSRVRAYIYLRLGEIVKRMKKQKSKKTHPSPKKKSHAMGTAASFSLSQRVMARYRGRGDFFEGKVAKVHEGDKYDVEYDDGDTDLSLSAGFIIPLPPSKKRGRGRPRKNPSAPGGPAPKVQKKRGKNQDKPSSSQPKPGRLLRQLSARTAMFPFTEVFCLGIGNSVIRYEGPTPSPGLSSLPDETKIEVLGQFAAMCIHEERGSLGIRIYGKRINMEANFIIDGEDMLLIGYDDLARWAFADREDRAGCANHAHYRSLLKNLGILSPWVLLDKPKQAVKSEELETDEEEEDDDMSLRVHKTSVEGYSKMECINLLDSDSEHEGVQLKAFTPRKPSTAGTVVKNSAIQSSKFDDYGRTYNLVCDKLAQAQNQSNAYAMQFYSHCKKWLEQEIDNVHNFDPCAIKAITEKFEQANEGLANSTMSANHMGVKINQRWIASVLKDLRSSLKLGKARTHPRGGRHWLSGAHVKTTEKEGIGRAFP</sequence>
<dbReference type="AlphaFoldDB" id="K0R7Y1"/>
<dbReference type="OrthoDB" id="414540at2759"/>
<evidence type="ECO:0000256" key="1">
    <source>
        <dbReference type="SAM" id="MobiDB-lite"/>
    </source>
</evidence>
<feature type="region of interest" description="Disordered" evidence="1">
    <location>
        <begin position="255"/>
        <end position="307"/>
    </location>
</feature>
<dbReference type="Gene3D" id="2.30.30.140">
    <property type="match status" value="1"/>
</dbReference>
<evidence type="ECO:0000313" key="3">
    <source>
        <dbReference type="Proteomes" id="UP000266841"/>
    </source>
</evidence>
<dbReference type="CDD" id="cd04508">
    <property type="entry name" value="Tudor_SF"/>
    <property type="match status" value="1"/>
</dbReference>